<evidence type="ECO:0008006" key="4">
    <source>
        <dbReference type="Google" id="ProtNLM"/>
    </source>
</evidence>
<reference evidence="2" key="2">
    <citation type="submission" date="2020-09" db="EMBL/GenBank/DDBJ databases">
        <authorList>
            <person name="Sun Q."/>
            <person name="Kim S."/>
        </authorList>
    </citation>
    <scope>NUCLEOTIDE SEQUENCE</scope>
    <source>
        <strain evidence="2">KCTC 23310</strain>
    </source>
</reference>
<accession>A0A918TEP2</accession>
<sequence length="133" mass="14426">MLARFLLAATIAALPLGALAEGTLNADEFEAHVTGKTLTYDYGAGVLGIEQYLPGRKVRWAFEGDICVNGIWYQQEDQICFVYENDGVAQCWEFYKEGDVISGTYMGDAAGTFIMEISKTPNPLSCAGPEVGV</sequence>
<reference evidence="2" key="1">
    <citation type="journal article" date="2014" name="Int. J. Syst. Evol. Microbiol.">
        <title>Complete genome sequence of Corynebacterium casei LMG S-19264T (=DSM 44701T), isolated from a smear-ripened cheese.</title>
        <authorList>
            <consortium name="US DOE Joint Genome Institute (JGI-PGF)"/>
            <person name="Walter F."/>
            <person name="Albersmeier A."/>
            <person name="Kalinowski J."/>
            <person name="Ruckert C."/>
        </authorList>
    </citation>
    <scope>NUCLEOTIDE SEQUENCE</scope>
    <source>
        <strain evidence="2">KCTC 23310</strain>
    </source>
</reference>
<gene>
    <name evidence="2" type="ORF">GCM10007315_02960</name>
</gene>
<dbReference type="EMBL" id="BMYJ01000001">
    <property type="protein sequence ID" value="GHC45056.1"/>
    <property type="molecule type" value="Genomic_DNA"/>
</dbReference>
<evidence type="ECO:0000313" key="2">
    <source>
        <dbReference type="EMBL" id="GHC45056.1"/>
    </source>
</evidence>
<protein>
    <recommendedName>
        <fullName evidence="4">Dihydrodipicolinate reductase</fullName>
    </recommendedName>
</protein>
<feature type="signal peptide" evidence="1">
    <location>
        <begin position="1"/>
        <end position="20"/>
    </location>
</feature>
<evidence type="ECO:0000313" key="3">
    <source>
        <dbReference type="Proteomes" id="UP000638981"/>
    </source>
</evidence>
<organism evidence="2 3">
    <name type="scientific">Neogemmobacter tilapiae</name>
    <dbReference type="NCBI Taxonomy" id="875041"/>
    <lineage>
        <taxon>Bacteria</taxon>
        <taxon>Pseudomonadati</taxon>
        <taxon>Pseudomonadota</taxon>
        <taxon>Alphaproteobacteria</taxon>
        <taxon>Rhodobacterales</taxon>
        <taxon>Paracoccaceae</taxon>
        <taxon>Neogemmobacter</taxon>
    </lineage>
</organism>
<dbReference type="Proteomes" id="UP000638981">
    <property type="component" value="Unassembled WGS sequence"/>
</dbReference>
<comment type="caution">
    <text evidence="2">The sequence shown here is derived from an EMBL/GenBank/DDBJ whole genome shotgun (WGS) entry which is preliminary data.</text>
</comment>
<feature type="chain" id="PRO_5037803277" description="Dihydrodipicolinate reductase" evidence="1">
    <location>
        <begin position="21"/>
        <end position="133"/>
    </location>
</feature>
<dbReference type="RefSeq" id="WP_189409707.1">
    <property type="nucleotide sequence ID" value="NZ_BMYJ01000001.1"/>
</dbReference>
<keyword evidence="1" id="KW-0732">Signal</keyword>
<evidence type="ECO:0000256" key="1">
    <source>
        <dbReference type="SAM" id="SignalP"/>
    </source>
</evidence>
<keyword evidence="3" id="KW-1185">Reference proteome</keyword>
<proteinExistence type="predicted"/>
<name>A0A918TEP2_9RHOB</name>
<dbReference type="AlphaFoldDB" id="A0A918TEP2"/>